<dbReference type="InterPro" id="IPR036291">
    <property type="entry name" value="NAD(P)-bd_dom_sf"/>
</dbReference>
<evidence type="ECO:0000256" key="2">
    <source>
        <dbReference type="ARBA" id="ARBA00023002"/>
    </source>
</evidence>
<evidence type="ECO:0000256" key="4">
    <source>
        <dbReference type="SAM" id="MobiDB-lite"/>
    </source>
</evidence>
<evidence type="ECO:0000313" key="8">
    <source>
        <dbReference type="Proteomes" id="UP001161757"/>
    </source>
</evidence>
<dbReference type="InterPro" id="IPR029753">
    <property type="entry name" value="D-isomer_DH_CS"/>
</dbReference>
<comment type="caution">
    <text evidence="7">The sequence shown here is derived from an EMBL/GenBank/DDBJ whole genome shotgun (WGS) entry which is preliminary data.</text>
</comment>
<organism evidence="7 8">
    <name type="scientific">Exophiala dermatitidis</name>
    <name type="common">Black yeast-like fungus</name>
    <name type="synonym">Wangiella dermatitidis</name>
    <dbReference type="NCBI Taxonomy" id="5970"/>
    <lineage>
        <taxon>Eukaryota</taxon>
        <taxon>Fungi</taxon>
        <taxon>Dikarya</taxon>
        <taxon>Ascomycota</taxon>
        <taxon>Pezizomycotina</taxon>
        <taxon>Eurotiomycetes</taxon>
        <taxon>Chaetothyriomycetidae</taxon>
        <taxon>Chaetothyriales</taxon>
        <taxon>Herpotrichiellaceae</taxon>
        <taxon>Exophiala</taxon>
    </lineage>
</organism>
<feature type="domain" description="D-isomer specific 2-hydroxyacid dehydrogenase catalytic" evidence="5">
    <location>
        <begin position="158"/>
        <end position="484"/>
    </location>
</feature>
<dbReference type="InterPro" id="IPR006140">
    <property type="entry name" value="D-isomer_DH_NAD-bd"/>
</dbReference>
<dbReference type="GO" id="GO:0051287">
    <property type="term" value="F:NAD binding"/>
    <property type="evidence" value="ECO:0007669"/>
    <property type="project" value="InterPro"/>
</dbReference>
<keyword evidence="3" id="KW-0520">NAD</keyword>
<dbReference type="SUPFAM" id="SSF52283">
    <property type="entry name" value="Formate/glycerate dehydrogenase catalytic domain-like"/>
    <property type="match status" value="1"/>
</dbReference>
<dbReference type="InterPro" id="IPR006139">
    <property type="entry name" value="D-isomer_2_OHA_DH_cat_dom"/>
</dbReference>
<dbReference type="GO" id="GO:0016616">
    <property type="term" value="F:oxidoreductase activity, acting on the CH-OH group of donors, NAD or NADP as acceptor"/>
    <property type="evidence" value="ECO:0007669"/>
    <property type="project" value="InterPro"/>
</dbReference>
<feature type="region of interest" description="Disordered" evidence="4">
    <location>
        <begin position="272"/>
        <end position="308"/>
    </location>
</feature>
<proteinExistence type="inferred from homology"/>
<name>A0AAN6EL72_EXODE</name>
<feature type="domain" description="D-isomer specific 2-hydroxyacid dehydrogenase NAD-binding" evidence="6">
    <location>
        <begin position="312"/>
        <end position="460"/>
    </location>
</feature>
<keyword evidence="2" id="KW-0560">Oxidoreductase</keyword>
<dbReference type="PROSITE" id="PS00671">
    <property type="entry name" value="D_2_HYDROXYACID_DH_3"/>
    <property type="match status" value="1"/>
</dbReference>
<evidence type="ECO:0000259" key="6">
    <source>
        <dbReference type="Pfam" id="PF02826"/>
    </source>
</evidence>
<dbReference type="Pfam" id="PF00389">
    <property type="entry name" value="2-Hacid_dh"/>
    <property type="match status" value="1"/>
</dbReference>
<dbReference type="Pfam" id="PF02826">
    <property type="entry name" value="2-Hacid_dh_C"/>
    <property type="match status" value="1"/>
</dbReference>
<evidence type="ECO:0000256" key="1">
    <source>
        <dbReference type="ARBA" id="ARBA00005854"/>
    </source>
</evidence>
<sequence length="506" mass="55289">MFKTTGRVISVQLQAPTYPWSQIQPSSNLNRTTSLTALARLTIFLPTLTRSRTICTPTKRTWSLVQNTRPNEAPFQSSSTSTLSPAFHQHQHQHYFSTLLSRSSSTSQSKMVANLNLNGHSASFHSSPPPLPPGKSKHHIVMLESIHCAPPTFDFPHTMDTHLRTTPAQVAERIRDATIVIACVVPVTPADMDQAPHLDILAVMAVGIGWVDKADCARRGVTVTNCIAGNVDAVSEHFLGLYFAARKNLVRAHRAVTQTHDWKEKGTLTKTLFSSDTSPKNQTENQNQDQDQDQVSARGGGGASGPPMGCGQEVLGIMGYGALGKRIEKLAKAVGFGEVLISERKHGHGHKDIRQGRTPFTETLRRATTICICLPKEPDTVDLIAEKELRQMRPDACLINLARGGIVNEAALAKALREHWIACAATDVLEVEPAFPGSSPLVPEEGGEEVPNLTISPHIAWYTQSTIENYKRLLKQGIEGWVAGTLQHGPDKVDEVVVVHGGKVWR</sequence>
<dbReference type="CDD" id="cd05198">
    <property type="entry name" value="formate_dh_like"/>
    <property type="match status" value="1"/>
</dbReference>
<dbReference type="EMBL" id="JAJGCB010000027">
    <property type="protein sequence ID" value="KAJ8987169.1"/>
    <property type="molecule type" value="Genomic_DNA"/>
</dbReference>
<gene>
    <name evidence="7" type="ORF">HRR80_008730</name>
</gene>
<dbReference type="InterPro" id="IPR050418">
    <property type="entry name" value="D-iso_2-hydroxyacid_DH_PdxB"/>
</dbReference>
<evidence type="ECO:0000313" key="7">
    <source>
        <dbReference type="EMBL" id="KAJ8987169.1"/>
    </source>
</evidence>
<dbReference type="Proteomes" id="UP001161757">
    <property type="component" value="Unassembled WGS sequence"/>
</dbReference>
<dbReference type="PANTHER" id="PTHR43761:SF1">
    <property type="entry name" value="D-ISOMER SPECIFIC 2-HYDROXYACID DEHYDROGENASE CATALYTIC DOMAIN-CONTAINING PROTEIN-RELATED"/>
    <property type="match status" value="1"/>
</dbReference>
<dbReference type="AlphaFoldDB" id="A0AAN6EL72"/>
<comment type="similarity">
    <text evidence="1">Belongs to the D-isomer specific 2-hydroxyacid dehydrogenase family.</text>
</comment>
<evidence type="ECO:0000259" key="5">
    <source>
        <dbReference type="Pfam" id="PF00389"/>
    </source>
</evidence>
<dbReference type="Gene3D" id="3.40.50.720">
    <property type="entry name" value="NAD(P)-binding Rossmann-like Domain"/>
    <property type="match status" value="2"/>
</dbReference>
<protein>
    <recommendedName>
        <fullName evidence="9">Glycerate dehydrogenase</fullName>
    </recommendedName>
</protein>
<feature type="compositionally biased region" description="Low complexity" evidence="4">
    <location>
        <begin position="281"/>
        <end position="297"/>
    </location>
</feature>
<evidence type="ECO:0000256" key="3">
    <source>
        <dbReference type="ARBA" id="ARBA00023027"/>
    </source>
</evidence>
<dbReference type="SUPFAM" id="SSF51735">
    <property type="entry name" value="NAD(P)-binding Rossmann-fold domains"/>
    <property type="match status" value="1"/>
</dbReference>
<evidence type="ECO:0008006" key="9">
    <source>
        <dbReference type="Google" id="ProtNLM"/>
    </source>
</evidence>
<reference evidence="7" key="1">
    <citation type="submission" date="2023-01" db="EMBL/GenBank/DDBJ databases">
        <title>Exophiala dermititidis isolated from Cystic Fibrosis Patient.</title>
        <authorList>
            <person name="Kurbessoian T."/>
            <person name="Crocker A."/>
            <person name="Murante D."/>
            <person name="Hogan D.A."/>
            <person name="Stajich J.E."/>
        </authorList>
    </citation>
    <scope>NUCLEOTIDE SEQUENCE</scope>
    <source>
        <strain evidence="7">Ex8</strain>
    </source>
</reference>
<accession>A0AAN6EL72</accession>
<dbReference type="PANTHER" id="PTHR43761">
    <property type="entry name" value="D-ISOMER SPECIFIC 2-HYDROXYACID DEHYDROGENASE FAMILY PROTEIN (AFU_ORTHOLOGUE AFUA_1G13630)"/>
    <property type="match status" value="1"/>
</dbReference>